<dbReference type="Gene3D" id="3.30.9.10">
    <property type="entry name" value="D-Amino Acid Oxidase, subunit A, domain 2"/>
    <property type="match status" value="1"/>
</dbReference>
<sequence>MARVVIIGAGIVGLSVARAALQRGHEVHLLEQSEVPNPHGASYDQHRMIRYHYGSAIGYTRMVAPAFEAWSRVWDDIGSEQFEDTGAIAISLEAGDYAAQTLQAFREVGVPHEVLDRAGVERLCPHLQLPEGAWGVVALPGGPLFAGRIVTELARWVAAHGAVVEGGCRIARVDQERGVAVRADGSTVEGDLLVVAAGAWLPALMPERYGDATTWRQGLCYVEPPARFAQSWRDAPAIVTLGDHAGYTLPDRRGAGLKLGHGPHRRRARPEIDGFGSDLATEGEAILAPFRPYLRDAGDYRPTRIQVGYYVLDPSRRFRLDTAGRGLVVTHCDGQMFKFGPLLGERIVAMFDGAESAADLARWAAGY</sequence>
<dbReference type="InterPro" id="IPR006076">
    <property type="entry name" value="FAD-dep_OxRdtase"/>
</dbReference>
<dbReference type="EMBL" id="NHON01000001">
    <property type="protein sequence ID" value="OWJ69029.1"/>
    <property type="molecule type" value="Genomic_DNA"/>
</dbReference>
<dbReference type="InterPro" id="IPR045170">
    <property type="entry name" value="MTOX"/>
</dbReference>
<keyword evidence="7" id="KW-1185">Reference proteome</keyword>
<dbReference type="InterPro" id="IPR036188">
    <property type="entry name" value="FAD/NAD-bd_sf"/>
</dbReference>
<evidence type="ECO:0000256" key="4">
    <source>
        <dbReference type="ARBA" id="ARBA00023002"/>
    </source>
</evidence>
<proteinExistence type="predicted"/>
<dbReference type="STRING" id="1122125.GCA_000423185_02452"/>
<dbReference type="GO" id="GO:0008115">
    <property type="term" value="F:sarcosine oxidase activity"/>
    <property type="evidence" value="ECO:0007669"/>
    <property type="project" value="TreeGrafter"/>
</dbReference>
<reference evidence="7" key="1">
    <citation type="submission" date="2017-05" db="EMBL/GenBank/DDBJ databases">
        <authorList>
            <person name="Macchi M."/>
            <person name="Festa S."/>
            <person name="Coppotelli B.M."/>
            <person name="Morelli I.S."/>
        </authorList>
    </citation>
    <scope>NUCLEOTIDE SEQUENCE [LARGE SCALE GENOMIC DNA]</scope>
    <source>
        <strain evidence="7">I</strain>
    </source>
</reference>
<dbReference type="AlphaFoldDB" id="A0A211ZUZ1"/>
<evidence type="ECO:0000256" key="3">
    <source>
        <dbReference type="ARBA" id="ARBA00022827"/>
    </source>
</evidence>
<name>A0A211ZUZ1_9PROT</name>
<evidence type="ECO:0000313" key="7">
    <source>
        <dbReference type="Proteomes" id="UP000196655"/>
    </source>
</evidence>
<comment type="caution">
    <text evidence="6">The sequence shown here is derived from an EMBL/GenBank/DDBJ whole genome shotgun (WGS) entry which is preliminary data.</text>
</comment>
<dbReference type="PANTHER" id="PTHR10961">
    <property type="entry name" value="PEROXISOMAL SARCOSINE OXIDASE"/>
    <property type="match status" value="1"/>
</dbReference>
<evidence type="ECO:0000259" key="5">
    <source>
        <dbReference type="Pfam" id="PF01266"/>
    </source>
</evidence>
<evidence type="ECO:0000313" key="6">
    <source>
        <dbReference type="EMBL" id="OWJ69029.1"/>
    </source>
</evidence>
<organism evidence="6 7">
    <name type="scientific">Inquilinus limosus</name>
    <dbReference type="NCBI Taxonomy" id="171674"/>
    <lineage>
        <taxon>Bacteria</taxon>
        <taxon>Pseudomonadati</taxon>
        <taxon>Pseudomonadota</taxon>
        <taxon>Alphaproteobacteria</taxon>
        <taxon>Rhodospirillales</taxon>
        <taxon>Rhodospirillaceae</taxon>
        <taxon>Inquilinus</taxon>
    </lineage>
</organism>
<evidence type="ECO:0000256" key="2">
    <source>
        <dbReference type="ARBA" id="ARBA00022630"/>
    </source>
</evidence>
<dbReference type="Proteomes" id="UP000196655">
    <property type="component" value="Unassembled WGS sequence"/>
</dbReference>
<evidence type="ECO:0000256" key="1">
    <source>
        <dbReference type="ARBA" id="ARBA00001974"/>
    </source>
</evidence>
<dbReference type="RefSeq" id="WP_179221561.1">
    <property type="nucleotide sequence ID" value="NZ_NHON01000001.1"/>
</dbReference>
<gene>
    <name evidence="6" type="ORF">BWR60_00300</name>
</gene>
<dbReference type="GO" id="GO:0050660">
    <property type="term" value="F:flavin adenine dinucleotide binding"/>
    <property type="evidence" value="ECO:0007669"/>
    <property type="project" value="InterPro"/>
</dbReference>
<accession>A0A211ZUZ1</accession>
<keyword evidence="4" id="KW-0560">Oxidoreductase</keyword>
<comment type="cofactor">
    <cofactor evidence="1">
        <name>FAD</name>
        <dbReference type="ChEBI" id="CHEBI:57692"/>
    </cofactor>
</comment>
<dbReference type="PANTHER" id="PTHR10961:SF46">
    <property type="entry name" value="PEROXISOMAL SARCOSINE OXIDASE"/>
    <property type="match status" value="1"/>
</dbReference>
<dbReference type="Pfam" id="PF01266">
    <property type="entry name" value="DAO"/>
    <property type="match status" value="1"/>
</dbReference>
<protein>
    <recommendedName>
        <fullName evidence="5">FAD dependent oxidoreductase domain-containing protein</fullName>
    </recommendedName>
</protein>
<keyword evidence="3" id="KW-0274">FAD</keyword>
<keyword evidence="2" id="KW-0285">Flavoprotein</keyword>
<dbReference type="SUPFAM" id="SSF51905">
    <property type="entry name" value="FAD/NAD(P)-binding domain"/>
    <property type="match status" value="1"/>
</dbReference>
<feature type="domain" description="FAD dependent oxidoreductase" evidence="5">
    <location>
        <begin position="3"/>
        <end position="349"/>
    </location>
</feature>
<dbReference type="Gene3D" id="3.50.50.60">
    <property type="entry name" value="FAD/NAD(P)-binding domain"/>
    <property type="match status" value="1"/>
</dbReference>